<comment type="subcellular location">
    <subcellularLocation>
        <location evidence="1">Membrane</location>
        <topology evidence="1">Multi-pass membrane protein</topology>
    </subcellularLocation>
</comment>
<dbReference type="InterPro" id="IPR003689">
    <property type="entry name" value="ZIP"/>
</dbReference>
<feature type="transmembrane region" description="Helical" evidence="6">
    <location>
        <begin position="59"/>
        <end position="78"/>
    </location>
</feature>
<dbReference type="PANTHER" id="PTHR16950">
    <property type="entry name" value="ZINC TRANSPORTER SLC39A7 HISTIDINE-RICH MEMBRANE PROTEIN KE4"/>
    <property type="match status" value="1"/>
</dbReference>
<feature type="region of interest" description="Disordered" evidence="5">
    <location>
        <begin position="88"/>
        <end position="108"/>
    </location>
</feature>
<evidence type="ECO:0000256" key="1">
    <source>
        <dbReference type="ARBA" id="ARBA00004141"/>
    </source>
</evidence>
<proteinExistence type="evidence at transcript level"/>
<evidence type="ECO:0000256" key="3">
    <source>
        <dbReference type="ARBA" id="ARBA00022989"/>
    </source>
</evidence>
<feature type="compositionally biased region" description="Basic and acidic residues" evidence="5">
    <location>
        <begin position="180"/>
        <end position="194"/>
    </location>
</feature>
<feature type="region of interest" description="Disordered" evidence="5">
    <location>
        <begin position="146"/>
        <end position="230"/>
    </location>
</feature>
<evidence type="ECO:0000256" key="4">
    <source>
        <dbReference type="ARBA" id="ARBA00023136"/>
    </source>
</evidence>
<dbReference type="ExpressionAtlas" id="C6TIS9">
    <property type="expression patterns" value="baseline and differential"/>
</dbReference>
<reference evidence="7" key="1">
    <citation type="submission" date="2009-08" db="EMBL/GenBank/DDBJ databases">
        <authorList>
            <person name="Cheung F."/>
            <person name="Xiao Y."/>
            <person name="Chan A."/>
            <person name="Moskal W."/>
            <person name="Town C.D."/>
        </authorList>
    </citation>
    <scope>NUCLEOTIDE SEQUENCE</scope>
</reference>
<feature type="transmembrane region" description="Helical" evidence="6">
    <location>
        <begin position="320"/>
        <end position="340"/>
    </location>
</feature>
<feature type="transmembrane region" description="Helical" evidence="6">
    <location>
        <begin position="382"/>
        <end position="401"/>
    </location>
</feature>
<dbReference type="GO" id="GO:0046873">
    <property type="term" value="F:metal ion transmembrane transporter activity"/>
    <property type="evidence" value="ECO:0007669"/>
    <property type="project" value="InterPro"/>
</dbReference>
<dbReference type="PANTHER" id="PTHR16950:SF16">
    <property type="entry name" value="ZINC TRANSPORTER ZIP13"/>
    <property type="match status" value="1"/>
</dbReference>
<evidence type="ECO:0000313" key="7">
    <source>
        <dbReference type="EMBL" id="ACU22819.1"/>
    </source>
</evidence>
<protein>
    <recommendedName>
        <fullName evidence="8">IAA-alanine resistance protein 1</fullName>
    </recommendedName>
</protein>
<keyword evidence="3 6" id="KW-1133">Transmembrane helix</keyword>
<dbReference type="EMBL" id="BT097567">
    <property type="protein sequence ID" value="ACU22819.1"/>
    <property type="molecule type" value="mRNA"/>
</dbReference>
<evidence type="ECO:0000256" key="5">
    <source>
        <dbReference type="SAM" id="MobiDB-lite"/>
    </source>
</evidence>
<feature type="transmembrane region" description="Helical" evidence="6">
    <location>
        <begin position="25"/>
        <end position="52"/>
    </location>
</feature>
<dbReference type="Pfam" id="PF02535">
    <property type="entry name" value="Zip"/>
    <property type="match status" value="1"/>
</dbReference>
<feature type="compositionally biased region" description="Polar residues" evidence="5">
    <location>
        <begin position="169"/>
        <end position="179"/>
    </location>
</feature>
<accession>C6TIS9</accession>
<sequence>MASVFPHHHHHDHDIEAAELSGLGLWLNALGCSFLVSMASLVCLIILPVIFVQGKPSKAVVDSLALFGAGAMLGDAFLHQLPHAFGGEHSHSHGDHGDHDHHDSSGHDHAHSLADLSIGISILAGIVLFLLVEKLVRYVEENSGRANSWTHGHHHHHHNSKEKLKDDNSSTANFQSESNNAKEERLIDERKEDDQVSLDSLKGDNPSQSESSLRKRIGSNVTKGDNLDDNTVDSATYNVKSSNVKEPVRSPTSLVFGYLNLFSDGVHNFTDGMALGSAFLLYGSVGGWSRTMFLLAHELPQEIGDFGILIRSGFSIPKALFFNFLSALVALAGTALALLWGKDPGQSSLIEGFTAGGFIYIAIAGVLAEMNNGGNTALRSTVVQIISLTIGMAVALGISLVE</sequence>
<feature type="transmembrane region" description="Helical" evidence="6">
    <location>
        <begin position="113"/>
        <end position="132"/>
    </location>
</feature>
<feature type="compositionally biased region" description="Basic residues" evidence="5">
    <location>
        <begin position="151"/>
        <end position="160"/>
    </location>
</feature>
<evidence type="ECO:0000256" key="6">
    <source>
        <dbReference type="SAM" id="Phobius"/>
    </source>
</evidence>
<feature type="transmembrane region" description="Helical" evidence="6">
    <location>
        <begin position="352"/>
        <end position="370"/>
    </location>
</feature>
<dbReference type="AlphaFoldDB" id="C6TIS9"/>
<dbReference type="GO" id="GO:0016020">
    <property type="term" value="C:membrane"/>
    <property type="evidence" value="ECO:0007669"/>
    <property type="project" value="UniProtKB-SubCell"/>
</dbReference>
<organism evidence="7">
    <name type="scientific">Glycine max</name>
    <name type="common">Soybean</name>
    <name type="synonym">Glycine hispida</name>
    <dbReference type="NCBI Taxonomy" id="3847"/>
    <lineage>
        <taxon>Eukaryota</taxon>
        <taxon>Viridiplantae</taxon>
        <taxon>Streptophyta</taxon>
        <taxon>Embryophyta</taxon>
        <taxon>Tracheophyta</taxon>
        <taxon>Spermatophyta</taxon>
        <taxon>Magnoliopsida</taxon>
        <taxon>eudicotyledons</taxon>
        <taxon>Gunneridae</taxon>
        <taxon>Pentapetalae</taxon>
        <taxon>rosids</taxon>
        <taxon>fabids</taxon>
        <taxon>Fabales</taxon>
        <taxon>Fabaceae</taxon>
        <taxon>Papilionoideae</taxon>
        <taxon>50 kb inversion clade</taxon>
        <taxon>NPAAA clade</taxon>
        <taxon>indigoferoid/millettioid clade</taxon>
        <taxon>Phaseoleae</taxon>
        <taxon>Glycine</taxon>
        <taxon>Glycine subgen. Soja</taxon>
    </lineage>
</organism>
<evidence type="ECO:0000256" key="2">
    <source>
        <dbReference type="ARBA" id="ARBA00022692"/>
    </source>
</evidence>
<keyword evidence="4 6" id="KW-0472">Membrane</keyword>
<evidence type="ECO:0008006" key="8">
    <source>
        <dbReference type="Google" id="ProtNLM"/>
    </source>
</evidence>
<name>C6TIS9_SOYBN</name>
<keyword evidence="2 6" id="KW-0812">Transmembrane</keyword>